<dbReference type="RefSeq" id="WP_045020648.1">
    <property type="nucleotide sequence ID" value="NZ_JWJH01000010.1"/>
</dbReference>
<dbReference type="HAMAP" id="MF_00697">
    <property type="entry name" value="UPF0276"/>
    <property type="match status" value="1"/>
</dbReference>
<dbReference type="EMBL" id="JWJH01000010">
    <property type="protein sequence ID" value="KJF67477.1"/>
    <property type="molecule type" value="Genomic_DNA"/>
</dbReference>
<sequence length="293" mass="32583">MTASERHAIALPQRAGLGLKPEHYEIILATRPDVGFFEVHAENYMGAGGPPHRYLEAVADLYPLSLHGVGLSIGAARDLDKEHLKRLRILINRYRPQSFSEHLAWSTHETGFLNDLLPLPYTAETLERVIDHVDETQQWLGRKILLENPSTYLLFTESTIDEVDFLIEIASRTGCGLLLDVNNVMVSAVNHRLDPVAYIDRFPVELVGEIHLAGYDETLDCVGDRLLIDAHGSAVSLDVVELFRHTLSRSGALPTLIEWDNNVPDFATLQAEATRVDAMLNEAAEKSCANRAA</sequence>
<organism evidence="2 3">
    <name type="scientific">Rhizobium nepotum 39/7</name>
    <dbReference type="NCBI Taxonomy" id="1368418"/>
    <lineage>
        <taxon>Bacteria</taxon>
        <taxon>Pseudomonadati</taxon>
        <taxon>Pseudomonadota</taxon>
        <taxon>Alphaproteobacteria</taxon>
        <taxon>Hyphomicrobiales</taxon>
        <taxon>Rhizobiaceae</taxon>
        <taxon>Rhizobium/Agrobacterium group</taxon>
        <taxon>Rhizobium</taxon>
    </lineage>
</organism>
<dbReference type="InterPro" id="IPR036237">
    <property type="entry name" value="Xyl_isomerase-like_sf"/>
</dbReference>
<gene>
    <name evidence="2" type="ORF">RS75_11920</name>
</gene>
<dbReference type="InterPro" id="IPR007801">
    <property type="entry name" value="MbnB/TglH/ChrH"/>
</dbReference>
<dbReference type="PANTHER" id="PTHR42194">
    <property type="entry name" value="UPF0276 PROTEIN HI_1600"/>
    <property type="match status" value="1"/>
</dbReference>
<name>A0ABR5CS87_9HYPH</name>
<proteinExistence type="inferred from homology"/>
<dbReference type="Proteomes" id="UP000052068">
    <property type="component" value="Unassembled WGS sequence"/>
</dbReference>
<dbReference type="NCBIfam" id="NF003818">
    <property type="entry name" value="PRK05409.1"/>
    <property type="match status" value="1"/>
</dbReference>
<accession>A0ABR5CS87</accession>
<dbReference type="PANTHER" id="PTHR42194:SF1">
    <property type="entry name" value="UPF0276 PROTEIN HI_1600"/>
    <property type="match status" value="1"/>
</dbReference>
<comment type="similarity">
    <text evidence="1">Belongs to the UPF0276 family.</text>
</comment>
<evidence type="ECO:0000256" key="1">
    <source>
        <dbReference type="HAMAP-Rule" id="MF_00697"/>
    </source>
</evidence>
<protein>
    <recommendedName>
        <fullName evidence="1">UPF0276 protein RS75_11920</fullName>
    </recommendedName>
</protein>
<dbReference type="Pfam" id="PF05114">
    <property type="entry name" value="MbnB_TglH_ChrH"/>
    <property type="match status" value="1"/>
</dbReference>
<evidence type="ECO:0000313" key="3">
    <source>
        <dbReference type="Proteomes" id="UP000052068"/>
    </source>
</evidence>
<reference evidence="2 3" key="1">
    <citation type="submission" date="2015-03" db="EMBL/GenBank/DDBJ databases">
        <title>Draft Genome Sequences of Agrobacterium nepotum Strain 39/7T (= CFBP 7436T = LMG 26435T) and Agrobacterium sp. Strain KFB 330 (= CFBP 8308 = LMG 28674).</title>
        <authorList>
            <person name="Kuzmanovic N."/>
            <person name="Pulawska J."/>
            <person name="Obradovic A."/>
        </authorList>
    </citation>
    <scope>NUCLEOTIDE SEQUENCE [LARGE SCALE GENOMIC DNA]</scope>
    <source>
        <strain evidence="2 3">39/7</strain>
    </source>
</reference>
<keyword evidence="3" id="KW-1185">Reference proteome</keyword>
<evidence type="ECO:0000313" key="2">
    <source>
        <dbReference type="EMBL" id="KJF67477.1"/>
    </source>
</evidence>
<dbReference type="SUPFAM" id="SSF51658">
    <property type="entry name" value="Xylose isomerase-like"/>
    <property type="match status" value="1"/>
</dbReference>
<dbReference type="Gene3D" id="3.20.20.150">
    <property type="entry name" value="Divalent-metal-dependent TIM barrel enzymes"/>
    <property type="match status" value="1"/>
</dbReference>
<comment type="caution">
    <text evidence="2">The sequence shown here is derived from an EMBL/GenBank/DDBJ whole genome shotgun (WGS) entry which is preliminary data.</text>
</comment>